<evidence type="ECO:0000313" key="1">
    <source>
        <dbReference type="EMBL" id="CUH62751.1"/>
    </source>
</evidence>
<accession>A0A0P1F4N3</accession>
<keyword evidence="2" id="KW-1185">Reference proteome</keyword>
<reference evidence="1 2" key="1">
    <citation type="submission" date="2015-09" db="EMBL/GenBank/DDBJ databases">
        <authorList>
            <consortium name="Swine Surveillance"/>
        </authorList>
    </citation>
    <scope>NUCLEOTIDE SEQUENCE [LARGE SCALE GENOMIC DNA]</scope>
    <source>
        <strain evidence="1 2">CECT 4357</strain>
    </source>
</reference>
<dbReference type="AlphaFoldDB" id="A0A0P1F4N3"/>
<evidence type="ECO:0008006" key="3">
    <source>
        <dbReference type="Google" id="ProtNLM"/>
    </source>
</evidence>
<dbReference type="OrthoDB" id="8479024at2"/>
<dbReference type="InterPro" id="IPR010865">
    <property type="entry name" value="DUF1499"/>
</dbReference>
<evidence type="ECO:0000313" key="2">
    <source>
        <dbReference type="Proteomes" id="UP000051587"/>
    </source>
</evidence>
<dbReference type="STRING" id="53501.SAMN04488043_103181"/>
<sequence>MKWVGFAVLALLGLMAYVRLSPNDPTRWHQPIQGDRDKQFNAGAIRVVAARAEDFTRLHEIALSWPRTKVLSGSQSEGRITYISRTAFWGFPDFTTVELRDGQIALYGRLRFGRRDFGVNAVRIDQWLDALAQE</sequence>
<protein>
    <recommendedName>
        <fullName evidence="3">DUF1499 domain-containing protein</fullName>
    </recommendedName>
</protein>
<proteinExistence type="predicted"/>
<dbReference type="Pfam" id="PF07386">
    <property type="entry name" value="DUF1499"/>
    <property type="match status" value="1"/>
</dbReference>
<name>A0A0P1F4N3_THAGE</name>
<dbReference type="Proteomes" id="UP000051587">
    <property type="component" value="Unassembled WGS sequence"/>
</dbReference>
<organism evidence="1 2">
    <name type="scientific">Thalassovita gelatinovora</name>
    <name type="common">Thalassobius gelatinovorus</name>
    <dbReference type="NCBI Taxonomy" id="53501"/>
    <lineage>
        <taxon>Bacteria</taxon>
        <taxon>Pseudomonadati</taxon>
        <taxon>Pseudomonadota</taxon>
        <taxon>Alphaproteobacteria</taxon>
        <taxon>Rhodobacterales</taxon>
        <taxon>Roseobacteraceae</taxon>
        <taxon>Thalassovita</taxon>
    </lineage>
</organism>
<dbReference type="EMBL" id="CYSA01000003">
    <property type="protein sequence ID" value="CUH62751.1"/>
    <property type="molecule type" value="Genomic_DNA"/>
</dbReference>
<dbReference type="RefSeq" id="WP_058261076.1">
    <property type="nucleotide sequence ID" value="NZ_CP051181.1"/>
</dbReference>
<gene>
    <name evidence="1" type="ORF">TG4357_00281</name>
</gene>